<gene>
    <name evidence="7" type="ORF">OMM_01735</name>
</gene>
<dbReference type="PANTHER" id="PTHR32089:SF112">
    <property type="entry name" value="LYSOZYME-LIKE PROTEIN-RELATED"/>
    <property type="match status" value="1"/>
</dbReference>
<dbReference type="Proteomes" id="UP000189670">
    <property type="component" value="Unassembled WGS sequence"/>
</dbReference>
<name>A0A1V1PC55_9BACT</name>
<evidence type="ECO:0000256" key="3">
    <source>
        <dbReference type="PROSITE-ProRule" id="PRU00284"/>
    </source>
</evidence>
<feature type="transmembrane region" description="Helical" evidence="4">
    <location>
        <begin position="324"/>
        <end position="344"/>
    </location>
</feature>
<dbReference type="Gene3D" id="1.10.8.500">
    <property type="entry name" value="HAMP domain in histidine kinase"/>
    <property type="match status" value="1"/>
</dbReference>
<feature type="transmembrane region" description="Helical" evidence="4">
    <location>
        <begin position="7"/>
        <end position="26"/>
    </location>
</feature>
<keyword evidence="4" id="KW-1133">Transmembrane helix</keyword>
<keyword evidence="4" id="KW-0812">Transmembrane</keyword>
<dbReference type="PANTHER" id="PTHR32089">
    <property type="entry name" value="METHYL-ACCEPTING CHEMOTAXIS PROTEIN MCPB"/>
    <property type="match status" value="1"/>
</dbReference>
<dbReference type="Pfam" id="PF00015">
    <property type="entry name" value="MCPsignal"/>
    <property type="match status" value="1"/>
</dbReference>
<evidence type="ECO:0000313" key="7">
    <source>
        <dbReference type="EMBL" id="ETR72421.1"/>
    </source>
</evidence>
<accession>A0A1V1PC55</accession>
<dbReference type="InterPro" id="IPR003660">
    <property type="entry name" value="HAMP_dom"/>
</dbReference>
<dbReference type="PROSITE" id="PS50885">
    <property type="entry name" value="HAMP"/>
    <property type="match status" value="1"/>
</dbReference>
<dbReference type="AlphaFoldDB" id="A0A1V1PC55"/>
<feature type="domain" description="Methyl-accepting transducer" evidence="5">
    <location>
        <begin position="431"/>
        <end position="646"/>
    </location>
</feature>
<feature type="domain" description="HAMP" evidence="6">
    <location>
        <begin position="346"/>
        <end position="398"/>
    </location>
</feature>
<comment type="caution">
    <text evidence="7">The sequence shown here is derived from an EMBL/GenBank/DDBJ whole genome shotgun (WGS) entry which is preliminary data.</text>
</comment>
<evidence type="ECO:0000256" key="2">
    <source>
        <dbReference type="ARBA" id="ARBA00029447"/>
    </source>
</evidence>
<dbReference type="Pfam" id="PF00672">
    <property type="entry name" value="HAMP"/>
    <property type="match status" value="1"/>
</dbReference>
<dbReference type="SMART" id="SM00283">
    <property type="entry name" value="MA"/>
    <property type="match status" value="1"/>
</dbReference>
<reference evidence="8" key="1">
    <citation type="submission" date="2012-11" db="EMBL/GenBank/DDBJ databases">
        <authorList>
            <person name="Lucero-Rivera Y.E."/>
            <person name="Tovar-Ramirez D."/>
        </authorList>
    </citation>
    <scope>NUCLEOTIDE SEQUENCE [LARGE SCALE GENOMIC DNA]</scope>
    <source>
        <strain evidence="8">Araruama</strain>
    </source>
</reference>
<comment type="similarity">
    <text evidence="2">Belongs to the methyl-accepting chemotaxis (MCP) protein family.</text>
</comment>
<dbReference type="PROSITE" id="PS50111">
    <property type="entry name" value="CHEMOTAXIS_TRANSDUC_2"/>
    <property type="match status" value="1"/>
</dbReference>
<evidence type="ECO:0000259" key="6">
    <source>
        <dbReference type="PROSITE" id="PS50885"/>
    </source>
</evidence>
<dbReference type="Gene3D" id="1.10.287.950">
    <property type="entry name" value="Methyl-accepting chemotaxis protein"/>
    <property type="match status" value="1"/>
</dbReference>
<keyword evidence="4" id="KW-0472">Membrane</keyword>
<dbReference type="InterPro" id="IPR004089">
    <property type="entry name" value="MCPsignal_dom"/>
</dbReference>
<evidence type="ECO:0000256" key="1">
    <source>
        <dbReference type="ARBA" id="ARBA00023224"/>
    </source>
</evidence>
<dbReference type="SMART" id="SM00304">
    <property type="entry name" value="HAMP"/>
    <property type="match status" value="1"/>
</dbReference>
<dbReference type="GO" id="GO:0016020">
    <property type="term" value="C:membrane"/>
    <property type="evidence" value="ECO:0007669"/>
    <property type="project" value="InterPro"/>
</dbReference>
<evidence type="ECO:0000256" key="4">
    <source>
        <dbReference type="SAM" id="Phobius"/>
    </source>
</evidence>
<protein>
    <submittedName>
        <fullName evidence="7">Methyl-accepting chemotaxis sensory transducer</fullName>
    </submittedName>
</protein>
<keyword evidence="1 3" id="KW-0807">Transducer</keyword>
<dbReference type="EMBL" id="ATBP01000149">
    <property type="protein sequence ID" value="ETR72421.1"/>
    <property type="molecule type" value="Genomic_DNA"/>
</dbReference>
<evidence type="ECO:0000313" key="8">
    <source>
        <dbReference type="Proteomes" id="UP000189670"/>
    </source>
</evidence>
<organism evidence="7 8">
    <name type="scientific">Candidatus Magnetoglobus multicellularis str. Araruama</name>
    <dbReference type="NCBI Taxonomy" id="890399"/>
    <lineage>
        <taxon>Bacteria</taxon>
        <taxon>Pseudomonadati</taxon>
        <taxon>Thermodesulfobacteriota</taxon>
        <taxon>Desulfobacteria</taxon>
        <taxon>Desulfobacterales</taxon>
        <taxon>Desulfobacteraceae</taxon>
        <taxon>Candidatus Magnetoglobus</taxon>
    </lineage>
</organism>
<dbReference type="SUPFAM" id="SSF58104">
    <property type="entry name" value="Methyl-accepting chemotaxis protein (MCP) signaling domain"/>
    <property type="match status" value="1"/>
</dbReference>
<sequence>MNIRQKIFIPMIVSVILLSLIGYIVINSQLSALKGNNFNKIINDKINQINSAIVFGGKMQLEKAALFSKLPIVLKAFQLAHSGNIDDPKNPKAQQARELLRRQLNDHASGFKSLEHTGKLKLHFHLPNGRSLLRMWRDKQTRVDGKWVDISDDISGFRQTVLDVNQLGQSKSGIELGRGGFVIRGVTMVKDSENKILGSVELLMDFKPVMNNAIVENNKQTENLFLYMNADLLPITKRMHDPTKYPVLNKQFVFVYGTGDQSGKSYIHLAHLHKGKKELFVDQQGEFTLGYFPIRDYRSRQIGVMVYAFDKQLCDAQIMQLNRIIFGIFLFILVVWGGINYLILSKYILSPIAYVRDFSKAVANGDVTARLAIQQGDEIGDMSQALNNMAEKQAAMLTEIRDSIEQLSGASTDLTDISANMIQRTDATVVKTKSMQTESEQMNKAMESVASSSEQASVNMKTIAATTDEMNSTVNEIARHAGEAKNITLTAVNQSEAASENVTKLGDVATSITQFADTITEISEQTNLLALNATIEAARAGEAGKGFTVVANEIKELAKGTSEATQEIKNQIGTIHQATNDSVEQIKNVSTIINNIDSAVSAIAAAIEEQVSATREISTNIAEASTGIQDVAAHASQTLKTTQSFTNETFEISRAGDDMKSNSQKVKDRADDLNRMSIELKKLMAQFTL</sequence>
<proteinExistence type="inferred from homology"/>
<dbReference type="CDD" id="cd06225">
    <property type="entry name" value="HAMP"/>
    <property type="match status" value="1"/>
</dbReference>
<dbReference type="GO" id="GO:0007165">
    <property type="term" value="P:signal transduction"/>
    <property type="evidence" value="ECO:0007669"/>
    <property type="project" value="UniProtKB-KW"/>
</dbReference>
<evidence type="ECO:0000259" key="5">
    <source>
        <dbReference type="PROSITE" id="PS50111"/>
    </source>
</evidence>